<evidence type="ECO:0000256" key="6">
    <source>
        <dbReference type="PROSITE-ProRule" id="PRU01373"/>
    </source>
</evidence>
<dbReference type="InterPro" id="IPR038200">
    <property type="entry name" value="GW_dom_sf"/>
</dbReference>
<evidence type="ECO:0000313" key="9">
    <source>
        <dbReference type="EMBL" id="MDT2809381.1"/>
    </source>
</evidence>
<dbReference type="GO" id="GO:0016740">
    <property type="term" value="F:transferase activity"/>
    <property type="evidence" value="ECO:0007669"/>
    <property type="project" value="UniProtKB-KW"/>
</dbReference>
<feature type="compositionally biased region" description="Polar residues" evidence="7">
    <location>
        <begin position="78"/>
        <end position="99"/>
    </location>
</feature>
<dbReference type="Proteomes" id="UP001256711">
    <property type="component" value="Unassembled WGS sequence"/>
</dbReference>
<evidence type="ECO:0000256" key="2">
    <source>
        <dbReference type="ARBA" id="ARBA00022679"/>
    </source>
</evidence>
<evidence type="ECO:0000256" key="7">
    <source>
        <dbReference type="SAM" id="MobiDB-lite"/>
    </source>
</evidence>
<feature type="region of interest" description="Disordered" evidence="7">
    <location>
        <begin position="36"/>
        <end position="99"/>
    </location>
</feature>
<feature type="active site" description="Proton donor/acceptor" evidence="6">
    <location>
        <position position="748"/>
    </location>
</feature>
<organism evidence="9 10">
    <name type="scientific">Enterococcus asini</name>
    <dbReference type="NCBI Taxonomy" id="57732"/>
    <lineage>
        <taxon>Bacteria</taxon>
        <taxon>Bacillati</taxon>
        <taxon>Bacillota</taxon>
        <taxon>Bacilli</taxon>
        <taxon>Lactobacillales</taxon>
        <taxon>Enterococcaceae</taxon>
        <taxon>Enterococcus</taxon>
    </lineage>
</organism>
<proteinExistence type="predicted"/>
<evidence type="ECO:0000256" key="1">
    <source>
        <dbReference type="ARBA" id="ARBA00004752"/>
    </source>
</evidence>
<feature type="active site" description="Nucleophile" evidence="6">
    <location>
        <position position="776"/>
    </location>
</feature>
<dbReference type="SUPFAM" id="SSF82057">
    <property type="entry name" value="Prokaryotic SH3-related domain"/>
    <property type="match status" value="1"/>
</dbReference>
<dbReference type="InterPro" id="IPR050979">
    <property type="entry name" value="LD-transpeptidase"/>
</dbReference>
<dbReference type="GO" id="GO:0071972">
    <property type="term" value="F:peptidoglycan L,D-transpeptidase activity"/>
    <property type="evidence" value="ECO:0007669"/>
    <property type="project" value="TreeGrafter"/>
</dbReference>
<dbReference type="GO" id="GO:0071555">
    <property type="term" value="P:cell wall organization"/>
    <property type="evidence" value="ECO:0007669"/>
    <property type="project" value="UniProtKB-UniRule"/>
</dbReference>
<sequence>MKRGIRLISWLAVFLVMMQGVVPVLGTTDEKLQEESSEIFSKADSSTEKKENETSSIITNEAVESSSSKDTITPPVGNGSQVSSESVENEAQGSSEDSPLNETRFQLAYQLEDEIWHYAIENQLNIDNHGEAIKGLKLRGIDQEAGSEESILEFRGHYSEIGWNAEGFSDEAIFSEPINQTHVLEAFALRLKENLREEYSVYYQVYTSEFSWLGWAKNGEIAGSMGYGCGIEKINICILPASEEAPTNGKDSFVEQVTVKKTATIQEISASVQYQAHVESVGWQNTVKDGATAGTTGVARRIEAIKLNLSLVGITGDIEYRSHIENLGWSSYSRDGAISGTTGRKLQLEALQIRLVGEVAQLYDVYYRVHVKDFGWLDWAKNDVIAGTTGFNYRIEAYEVRLVEKTGIAPGTTTRPNVIFKQPNIRYSAHVQDYGWTLGTQTNGNIAGTTGRGKRIEALKMSVDNLPMSGGVEYRVHGANYGWQTYRKNGEIAGTTGQGLRVEAVNIRLTGEVAKHFDVYYRIHTENLGWLGWAKNGEHAGTTGMRYQAEGLQVVLFLKGGSNLVQNSQSYVTHKINSIKAVSRYVRVYNNSNSAFSNEPTPFSTKNASVARFRGYMGRAIKEADTTSGRYYFLVAPGGNLGWVKASETENVQSNFWMYNTDGPYPSLNVSNLNISVSVSQQRVRIRSGSRTLYTMLCSTGMNLWPSTNSTPYGNFRIQAEKGSYFWNSGSGGAFYRSFHGHGVYLFHTVPIATPGTTVFNLREAAKLGQRASHGCIRLSVPDAKWFYYNMPYNTPVHIYY</sequence>
<dbReference type="Gene3D" id="2.40.440.10">
    <property type="entry name" value="L,D-transpeptidase catalytic domain-like"/>
    <property type="match status" value="1"/>
</dbReference>
<protein>
    <submittedName>
        <fullName evidence="9">L,D-transpeptidase family protein</fullName>
    </submittedName>
</protein>
<accession>A0AAW8TSV5</accession>
<dbReference type="SMART" id="SM00728">
    <property type="entry name" value="ChW"/>
    <property type="match status" value="6"/>
</dbReference>
<dbReference type="InterPro" id="IPR005490">
    <property type="entry name" value="LD_TPept_cat_dom"/>
</dbReference>
<keyword evidence="4 6" id="KW-0573">Peptidoglycan synthesis</keyword>
<dbReference type="CDD" id="cd16913">
    <property type="entry name" value="YkuD_like"/>
    <property type="match status" value="1"/>
</dbReference>
<dbReference type="PROSITE" id="PS52029">
    <property type="entry name" value="LD_TPASE"/>
    <property type="match status" value="1"/>
</dbReference>
<dbReference type="InterPro" id="IPR006637">
    <property type="entry name" value="ChW"/>
</dbReference>
<name>A0AAW8TSV5_9ENTE</name>
<dbReference type="EMBL" id="JARQBJ010000001">
    <property type="protein sequence ID" value="MDT2809381.1"/>
    <property type="molecule type" value="Genomic_DNA"/>
</dbReference>
<dbReference type="GO" id="GO:0008360">
    <property type="term" value="P:regulation of cell shape"/>
    <property type="evidence" value="ECO:0007669"/>
    <property type="project" value="UniProtKB-UniRule"/>
</dbReference>
<dbReference type="GO" id="GO:0005576">
    <property type="term" value="C:extracellular region"/>
    <property type="evidence" value="ECO:0007669"/>
    <property type="project" value="TreeGrafter"/>
</dbReference>
<comment type="caution">
    <text evidence="9">The sequence shown here is derived from an EMBL/GenBank/DDBJ whole genome shotgun (WGS) entry which is preliminary data.</text>
</comment>
<evidence type="ECO:0000256" key="5">
    <source>
        <dbReference type="ARBA" id="ARBA00023316"/>
    </source>
</evidence>
<evidence type="ECO:0000256" key="3">
    <source>
        <dbReference type="ARBA" id="ARBA00022960"/>
    </source>
</evidence>
<evidence type="ECO:0000313" key="10">
    <source>
        <dbReference type="Proteomes" id="UP001256711"/>
    </source>
</evidence>
<evidence type="ECO:0000256" key="4">
    <source>
        <dbReference type="ARBA" id="ARBA00022984"/>
    </source>
</evidence>
<dbReference type="SUPFAM" id="SSF141523">
    <property type="entry name" value="L,D-transpeptidase catalytic domain-like"/>
    <property type="match status" value="1"/>
</dbReference>
<dbReference type="RefSeq" id="WP_311834984.1">
    <property type="nucleotide sequence ID" value="NZ_JARQBJ010000001.1"/>
</dbReference>
<dbReference type="InterPro" id="IPR038063">
    <property type="entry name" value="Transpep_catalytic_dom"/>
</dbReference>
<keyword evidence="3 6" id="KW-0133">Cell shape</keyword>
<keyword evidence="5 6" id="KW-0961">Cell wall biogenesis/degradation</keyword>
<gene>
    <name evidence="9" type="ORF">P7H43_02580</name>
</gene>
<keyword evidence="2" id="KW-0808">Transferase</keyword>
<reference evidence="9" key="1">
    <citation type="submission" date="2023-03" db="EMBL/GenBank/DDBJ databases">
        <authorList>
            <person name="Shen W."/>
            <person name="Cai J."/>
        </authorList>
    </citation>
    <scope>NUCLEOTIDE SEQUENCE</scope>
    <source>
        <strain evidence="9">B226-2</strain>
    </source>
</reference>
<dbReference type="PANTHER" id="PTHR30582:SF2">
    <property type="entry name" value="L,D-TRANSPEPTIDASE YCIB-RELATED"/>
    <property type="match status" value="1"/>
</dbReference>
<dbReference type="AlphaFoldDB" id="A0AAW8TSV5"/>
<comment type="pathway">
    <text evidence="1 6">Cell wall biogenesis; peptidoglycan biosynthesis.</text>
</comment>
<dbReference type="Pfam" id="PF03734">
    <property type="entry name" value="YkuD"/>
    <property type="match status" value="1"/>
</dbReference>
<dbReference type="PANTHER" id="PTHR30582">
    <property type="entry name" value="L,D-TRANSPEPTIDASE"/>
    <property type="match status" value="1"/>
</dbReference>
<evidence type="ECO:0000259" key="8">
    <source>
        <dbReference type="PROSITE" id="PS52029"/>
    </source>
</evidence>
<dbReference type="Gene3D" id="2.30.30.170">
    <property type="match status" value="1"/>
</dbReference>
<dbReference type="Pfam" id="PF07538">
    <property type="entry name" value="ChW"/>
    <property type="match status" value="6"/>
</dbReference>
<feature type="compositionally biased region" description="Polar residues" evidence="7">
    <location>
        <begin position="57"/>
        <end position="71"/>
    </location>
</feature>
<feature type="domain" description="L,D-TPase catalytic" evidence="8">
    <location>
        <begin position="673"/>
        <end position="800"/>
    </location>
</feature>
<dbReference type="GO" id="GO:0018104">
    <property type="term" value="P:peptidoglycan-protein cross-linking"/>
    <property type="evidence" value="ECO:0007669"/>
    <property type="project" value="TreeGrafter"/>
</dbReference>